<evidence type="ECO:0008006" key="5">
    <source>
        <dbReference type="Google" id="ProtNLM"/>
    </source>
</evidence>
<dbReference type="AlphaFoldDB" id="A0A0A2MBF2"/>
<name>A0A0A2MBF2_9FLAO</name>
<keyword evidence="4" id="KW-1185">Reference proteome</keyword>
<keyword evidence="2" id="KW-0472">Membrane</keyword>
<feature type="transmembrane region" description="Helical" evidence="2">
    <location>
        <begin position="37"/>
        <end position="55"/>
    </location>
</feature>
<comment type="caution">
    <text evidence="3">The sequence shown here is derived from an EMBL/GenBank/DDBJ whole genome shotgun (WGS) entry which is preliminary data.</text>
</comment>
<organism evidence="3 4">
    <name type="scientific">Flavobacterium suncheonense GH29-5 = DSM 17707</name>
    <dbReference type="NCBI Taxonomy" id="1121899"/>
    <lineage>
        <taxon>Bacteria</taxon>
        <taxon>Pseudomonadati</taxon>
        <taxon>Bacteroidota</taxon>
        <taxon>Flavobacteriia</taxon>
        <taxon>Flavobacteriales</taxon>
        <taxon>Flavobacteriaceae</taxon>
        <taxon>Flavobacterium</taxon>
    </lineage>
</organism>
<reference evidence="3 4" key="1">
    <citation type="submission" date="2013-09" db="EMBL/GenBank/DDBJ databases">
        <authorList>
            <person name="Zeng Z."/>
            <person name="Chen C."/>
        </authorList>
    </citation>
    <scope>NUCLEOTIDE SEQUENCE [LARGE SCALE GENOMIC DNA]</scope>
    <source>
        <strain evidence="3 4">GH29-5</strain>
    </source>
</reference>
<evidence type="ECO:0000256" key="1">
    <source>
        <dbReference type="SAM" id="MobiDB-lite"/>
    </source>
</evidence>
<keyword evidence="2" id="KW-0812">Transmembrane</keyword>
<dbReference type="EMBL" id="JRLW01000004">
    <property type="protein sequence ID" value="KGO90017.1"/>
    <property type="molecule type" value="Genomic_DNA"/>
</dbReference>
<protein>
    <recommendedName>
        <fullName evidence="5">DUF2231 domain-containing protein</fullName>
    </recommendedName>
</protein>
<proteinExistence type="predicted"/>
<accession>A0A0A2MBF2</accession>
<keyword evidence="2" id="KW-1133">Transmembrane helix</keyword>
<feature type="transmembrane region" description="Helical" evidence="2">
    <location>
        <begin position="85"/>
        <end position="104"/>
    </location>
</feature>
<dbReference type="OrthoDB" id="853672at2"/>
<dbReference type="STRING" id="1121899.GCA_000430025_01327"/>
<gene>
    <name evidence="3" type="ORF">Q764_05255</name>
</gene>
<evidence type="ECO:0000256" key="2">
    <source>
        <dbReference type="SAM" id="Phobius"/>
    </source>
</evidence>
<dbReference type="Proteomes" id="UP000030121">
    <property type="component" value="Unassembled WGS sequence"/>
</dbReference>
<dbReference type="eggNOG" id="ENOG5032TXH">
    <property type="taxonomic scope" value="Bacteria"/>
</dbReference>
<feature type="transmembrane region" description="Helical" evidence="2">
    <location>
        <begin position="12"/>
        <end position="31"/>
    </location>
</feature>
<dbReference type="RefSeq" id="WP_026981558.1">
    <property type="nucleotide sequence ID" value="NZ_JRLW01000004.1"/>
</dbReference>
<feature type="compositionally biased region" description="Basic and acidic residues" evidence="1">
    <location>
        <begin position="152"/>
        <end position="170"/>
    </location>
</feature>
<feature type="region of interest" description="Disordered" evidence="1">
    <location>
        <begin position="131"/>
        <end position="170"/>
    </location>
</feature>
<evidence type="ECO:0000313" key="4">
    <source>
        <dbReference type="Proteomes" id="UP000030121"/>
    </source>
</evidence>
<sequence>MNDAHLHMIFNHFPIIGSIFGFGILLAGIILKNKSVQHTAFVLLIITAILGLVAMRTGEGAEDIAEDLGIAHNLIHEHEEIAEKLAILLYLTGAVSLLALITSIRNHGKAKVFAFVTLVLALGSSVLSKPVGTSGGEIRHTEIRENVTVSGEENHHNNDDAVEHKNETEQ</sequence>
<evidence type="ECO:0000313" key="3">
    <source>
        <dbReference type="EMBL" id="KGO90017.1"/>
    </source>
</evidence>